<dbReference type="EMBL" id="JACBXV010000072">
    <property type="protein sequence ID" value="NYS69180.1"/>
    <property type="molecule type" value="Genomic_DNA"/>
</dbReference>
<accession>A0A853EKX6</accession>
<dbReference type="RefSeq" id="WP_179900475.1">
    <property type="nucleotide sequence ID" value="NZ_JACBXV010000072.1"/>
</dbReference>
<evidence type="ECO:0000313" key="1">
    <source>
        <dbReference type="EMBL" id="NYS69180.1"/>
    </source>
</evidence>
<sequence>MGFRTGSAATDLVREVAERELHFAELAAAMATNPPDESYLAELADWESEAWSGLELSALAALPREGAIAARGE</sequence>
<dbReference type="Proteomes" id="UP000572528">
    <property type="component" value="Unassembled WGS sequence"/>
</dbReference>
<protein>
    <submittedName>
        <fullName evidence="1">Uncharacterized protein</fullName>
    </submittedName>
</protein>
<dbReference type="AlphaFoldDB" id="A0A853EKX6"/>
<evidence type="ECO:0000313" key="2">
    <source>
        <dbReference type="Proteomes" id="UP000572528"/>
    </source>
</evidence>
<comment type="caution">
    <text evidence="1">The sequence shown here is derived from an EMBL/GenBank/DDBJ whole genome shotgun (WGS) entry which is preliminary data.</text>
</comment>
<organism evidence="1 2">
    <name type="scientific">Actinomyces bowdenii</name>
    <dbReference type="NCBI Taxonomy" id="131109"/>
    <lineage>
        <taxon>Bacteria</taxon>
        <taxon>Bacillati</taxon>
        <taxon>Actinomycetota</taxon>
        <taxon>Actinomycetes</taxon>
        <taxon>Actinomycetales</taxon>
        <taxon>Actinomycetaceae</taxon>
        <taxon>Actinomyces</taxon>
    </lineage>
</organism>
<proteinExistence type="predicted"/>
<reference evidence="1 2" key="1">
    <citation type="submission" date="2020-07" db="EMBL/GenBank/DDBJ databases">
        <title>MOT database genomes.</title>
        <authorList>
            <person name="Joseph S."/>
            <person name="Aduse-Opoku J."/>
            <person name="Hashim A."/>
            <person name="Wade W."/>
            <person name="Curtis M."/>
        </authorList>
    </citation>
    <scope>NUCLEOTIDE SEQUENCE [LARGE SCALE GENOMIC DNA]</scope>
    <source>
        <strain evidence="1 2">WMus004</strain>
    </source>
</reference>
<gene>
    <name evidence="1" type="ORF">HZZ05_06545</name>
</gene>
<name>A0A853EKX6_9ACTO</name>